<dbReference type="Proteomes" id="UP000094849">
    <property type="component" value="Unassembled WGS sequence"/>
</dbReference>
<dbReference type="InterPro" id="IPR036097">
    <property type="entry name" value="HisK_dim/P_sf"/>
</dbReference>
<dbReference type="EMBL" id="LVJZ01000003">
    <property type="protein sequence ID" value="ODB96823.1"/>
    <property type="molecule type" value="Genomic_DNA"/>
</dbReference>
<dbReference type="SMART" id="SM00388">
    <property type="entry name" value="HisKA"/>
    <property type="match status" value="1"/>
</dbReference>
<evidence type="ECO:0000259" key="17">
    <source>
        <dbReference type="PROSITE" id="PS50894"/>
    </source>
</evidence>
<dbReference type="Pfam" id="PF01627">
    <property type="entry name" value="Hpt"/>
    <property type="match status" value="1"/>
</dbReference>
<dbReference type="RefSeq" id="WP_069024375.1">
    <property type="nucleotide sequence ID" value="NZ_LVJZ01000003.1"/>
</dbReference>
<dbReference type="Pfam" id="PF00072">
    <property type="entry name" value="Response_reg"/>
    <property type="match status" value="1"/>
</dbReference>
<feature type="domain" description="HPt" evidence="17">
    <location>
        <begin position="742"/>
        <end position="835"/>
    </location>
</feature>
<dbReference type="SUPFAM" id="SSF52172">
    <property type="entry name" value="CheY-like"/>
    <property type="match status" value="1"/>
</dbReference>
<keyword evidence="19" id="KW-1185">Reference proteome</keyword>
<keyword evidence="7" id="KW-0547">Nucleotide-binding</keyword>
<dbReference type="GO" id="GO:0005886">
    <property type="term" value="C:plasma membrane"/>
    <property type="evidence" value="ECO:0007669"/>
    <property type="project" value="UniProtKB-SubCell"/>
</dbReference>
<comment type="caution">
    <text evidence="18">The sequence shown here is derived from an EMBL/GenBank/DDBJ whole genome shotgun (WGS) entry which is preliminary data.</text>
</comment>
<dbReference type="Gene3D" id="1.20.120.160">
    <property type="entry name" value="HPT domain"/>
    <property type="match status" value="1"/>
</dbReference>
<evidence type="ECO:0000256" key="6">
    <source>
        <dbReference type="ARBA" id="ARBA00022692"/>
    </source>
</evidence>
<evidence type="ECO:0000256" key="9">
    <source>
        <dbReference type="ARBA" id="ARBA00022989"/>
    </source>
</evidence>
<dbReference type="GO" id="GO:0000155">
    <property type="term" value="F:phosphorelay sensor kinase activity"/>
    <property type="evidence" value="ECO:0007669"/>
    <property type="project" value="InterPro"/>
</dbReference>
<dbReference type="Pfam" id="PF02518">
    <property type="entry name" value="HATPase_c"/>
    <property type="match status" value="1"/>
</dbReference>
<dbReference type="PROSITE" id="PS50109">
    <property type="entry name" value="HIS_KIN"/>
    <property type="match status" value="1"/>
</dbReference>
<dbReference type="InterPro" id="IPR036641">
    <property type="entry name" value="HPT_dom_sf"/>
</dbReference>
<dbReference type="InterPro" id="IPR036890">
    <property type="entry name" value="HATPase_C_sf"/>
</dbReference>
<dbReference type="PRINTS" id="PR00344">
    <property type="entry name" value="BCTRLSENSOR"/>
</dbReference>
<dbReference type="FunFam" id="3.30.565.10:FF:000010">
    <property type="entry name" value="Sensor histidine kinase RcsC"/>
    <property type="match status" value="1"/>
</dbReference>
<reference evidence="18 19" key="1">
    <citation type="submission" date="2016-03" db="EMBL/GenBank/DDBJ databases">
        <title>Chemosynthetic sulphur-oxidizing symbionts of marine invertebrate animals are capable of nitrogen fixation.</title>
        <authorList>
            <person name="Petersen J.M."/>
            <person name="Kemper A."/>
            <person name="Gruber-Vodicka H."/>
            <person name="Cardini U."/>
            <person name="Geest Mvander."/>
            <person name="Kleiner M."/>
            <person name="Bulgheresi S."/>
            <person name="Fussmann M."/>
            <person name="Herbold C."/>
            <person name="Seah B.K.B."/>
            <person name="Antony C.Paul."/>
            <person name="Liu D."/>
            <person name="Belitz A."/>
            <person name="Weber M."/>
        </authorList>
    </citation>
    <scope>NUCLEOTIDE SEQUENCE [LARGE SCALE GENOMIC DNA]</scope>
    <source>
        <strain evidence="18">G_D</strain>
    </source>
</reference>
<dbReference type="CDD" id="cd16922">
    <property type="entry name" value="HATPase_EvgS-ArcB-TorS-like"/>
    <property type="match status" value="1"/>
</dbReference>
<evidence type="ECO:0000256" key="1">
    <source>
        <dbReference type="ARBA" id="ARBA00000085"/>
    </source>
</evidence>
<evidence type="ECO:0000256" key="8">
    <source>
        <dbReference type="ARBA" id="ARBA00022840"/>
    </source>
</evidence>
<keyword evidence="6 14" id="KW-0812">Transmembrane</keyword>
<dbReference type="InterPro" id="IPR011006">
    <property type="entry name" value="CheY-like_superfamily"/>
</dbReference>
<evidence type="ECO:0000256" key="4">
    <source>
        <dbReference type="ARBA" id="ARBA00022475"/>
    </source>
</evidence>
<feature type="domain" description="Histidine kinase" evidence="15">
    <location>
        <begin position="206"/>
        <end position="427"/>
    </location>
</feature>
<keyword evidence="5 13" id="KW-0597">Phosphoprotein</keyword>
<keyword evidence="10" id="KW-0902">Two-component regulatory system</keyword>
<dbReference type="CDD" id="cd17546">
    <property type="entry name" value="REC_hyHK_CKI1_RcsC-like"/>
    <property type="match status" value="1"/>
</dbReference>
<dbReference type="CDD" id="cd00082">
    <property type="entry name" value="HisKA"/>
    <property type="match status" value="1"/>
</dbReference>
<dbReference type="InterPro" id="IPR008207">
    <property type="entry name" value="Sig_transdc_His_kin_Hpt_dom"/>
</dbReference>
<evidence type="ECO:0000256" key="12">
    <source>
        <dbReference type="PROSITE-ProRule" id="PRU00110"/>
    </source>
</evidence>
<dbReference type="PANTHER" id="PTHR45339">
    <property type="entry name" value="HYBRID SIGNAL TRANSDUCTION HISTIDINE KINASE J"/>
    <property type="match status" value="1"/>
</dbReference>
<dbReference type="SMART" id="SM00448">
    <property type="entry name" value="REC"/>
    <property type="match status" value="1"/>
</dbReference>
<gene>
    <name evidence="18" type="ORF">A3196_08665</name>
</gene>
<evidence type="ECO:0000256" key="10">
    <source>
        <dbReference type="ARBA" id="ARBA00023012"/>
    </source>
</evidence>
<evidence type="ECO:0000256" key="13">
    <source>
        <dbReference type="PROSITE-ProRule" id="PRU00169"/>
    </source>
</evidence>
<feature type="transmembrane region" description="Helical" evidence="14">
    <location>
        <begin position="164"/>
        <end position="184"/>
    </location>
</feature>
<comment type="catalytic activity">
    <reaction evidence="1">
        <text>ATP + protein L-histidine = ADP + protein N-phospho-L-histidine.</text>
        <dbReference type="EC" id="2.7.13.3"/>
    </reaction>
</comment>
<feature type="domain" description="Response regulatory" evidence="16">
    <location>
        <begin position="580"/>
        <end position="697"/>
    </location>
</feature>
<dbReference type="InterPro" id="IPR003594">
    <property type="entry name" value="HATPase_dom"/>
</dbReference>
<keyword evidence="8" id="KW-0067">ATP-binding</keyword>
<sequence>MAGITRKQVFSLPKPDFICKGLSEEALLEYEQALIRVLFTFCVVVYFLIHKFIYAEPGLFNTAFYLAAVYLLFSIGVVFSFIFYKEESKMRKSITMLGDHGATCLAMYRAGEAGAPLFTVILWITVGYGARYGMKYLYLGMLFSVLGLFILINMSDFWLQHPIIGYGMIVTNIIISGFVSRLLMQLSDAKAKAEQADEAKGRFLANMSHEMRTPLSGIIGISNLLHKEKLPKSASASVMTINQSANHLLQLIDDILNFSRIESGILHINKAPFDVYEAIHTVSDTLMPVAKDKGLGFHVFISTDVPVNLIGDANRLKQILINLCGNAIKFTKHGYVEIKVNALSVDQKEAILRFEIIDTGIGIPSKALPYVFDRFNQVDDSITRQYGGSGLGTTISKELVELMSGQIHVQSDFGKGSRFYFDIPLPVVDTPVNQEFSDIKCLIYTENESLTKRIEYFTSRWGMNVLSTSDLHNICPLLVQNECEGSGLPILLVDGLSVEGELGDFLKYVRFGVSQDVDIVLIDLQEQRSNYEDVVTSIVTDLSTPRQLFNALHAVNKKVEFPSGIVKISEAKKEHFKKLNVLIAEDSRVNRMILEEMLKAHHMSVVSAEDGDEALDLFEHNDFDLAIVDMQMPNVGGLDVIREYNAINGLFNKIPFIVLTANVTTNARKECERAGAAAYMKKPVDEGELLKVIYQYTGAEADKFADKLFISTGSSESRHIDETDDDVLNRQVLDKLKRLGSKEGVFEGFIHSYLSDLDTSLKHIQQAIDDNDYNRYHDESHAIKGASANIGANEVFTIAKKTNDDSKKEFDQFGKERYQELVNATSRAERGLREVLLKHNSSDAESILKQ</sequence>
<evidence type="ECO:0000259" key="15">
    <source>
        <dbReference type="PROSITE" id="PS50109"/>
    </source>
</evidence>
<keyword evidence="11 14" id="KW-0472">Membrane</keyword>
<evidence type="ECO:0000256" key="2">
    <source>
        <dbReference type="ARBA" id="ARBA00004651"/>
    </source>
</evidence>
<dbReference type="SUPFAM" id="SSF55874">
    <property type="entry name" value="ATPase domain of HSP90 chaperone/DNA topoisomerase II/histidine kinase"/>
    <property type="match status" value="1"/>
</dbReference>
<feature type="transmembrane region" description="Helical" evidence="14">
    <location>
        <begin position="136"/>
        <end position="152"/>
    </location>
</feature>
<comment type="subcellular location">
    <subcellularLocation>
        <location evidence="2">Cell membrane</location>
        <topology evidence="2">Multi-pass membrane protein</topology>
    </subcellularLocation>
</comment>
<evidence type="ECO:0000256" key="11">
    <source>
        <dbReference type="ARBA" id="ARBA00023136"/>
    </source>
</evidence>
<dbReference type="SUPFAM" id="SSF47226">
    <property type="entry name" value="Histidine-containing phosphotransfer domain, HPT domain"/>
    <property type="match status" value="1"/>
</dbReference>
<feature type="transmembrane region" description="Helical" evidence="14">
    <location>
        <begin position="105"/>
        <end position="130"/>
    </location>
</feature>
<dbReference type="SMART" id="SM00387">
    <property type="entry name" value="HATPase_c"/>
    <property type="match status" value="1"/>
</dbReference>
<evidence type="ECO:0000256" key="7">
    <source>
        <dbReference type="ARBA" id="ARBA00022741"/>
    </source>
</evidence>
<protein>
    <recommendedName>
        <fullName evidence="3">histidine kinase</fullName>
        <ecNumber evidence="3">2.7.13.3</ecNumber>
    </recommendedName>
</protein>
<dbReference type="PANTHER" id="PTHR45339:SF1">
    <property type="entry name" value="HYBRID SIGNAL TRANSDUCTION HISTIDINE KINASE J"/>
    <property type="match status" value="1"/>
</dbReference>
<dbReference type="InterPro" id="IPR005467">
    <property type="entry name" value="His_kinase_dom"/>
</dbReference>
<dbReference type="Gene3D" id="1.10.287.130">
    <property type="match status" value="1"/>
</dbReference>
<feature type="modified residue" description="4-aspartylphosphate" evidence="13">
    <location>
        <position position="629"/>
    </location>
</feature>
<feature type="modified residue" description="Phosphohistidine" evidence="12">
    <location>
        <position position="781"/>
    </location>
</feature>
<feature type="transmembrane region" description="Helical" evidence="14">
    <location>
        <begin position="65"/>
        <end position="84"/>
    </location>
</feature>
<dbReference type="GO" id="GO:0005524">
    <property type="term" value="F:ATP binding"/>
    <property type="evidence" value="ECO:0007669"/>
    <property type="project" value="UniProtKB-KW"/>
</dbReference>
<feature type="transmembrane region" description="Helical" evidence="14">
    <location>
        <begin position="33"/>
        <end position="53"/>
    </location>
</feature>
<dbReference type="InterPro" id="IPR001789">
    <property type="entry name" value="Sig_transdc_resp-reg_receiver"/>
</dbReference>
<evidence type="ECO:0000256" key="14">
    <source>
        <dbReference type="SAM" id="Phobius"/>
    </source>
</evidence>
<dbReference type="STRING" id="1818881.A3196_08665"/>
<name>A0A1E2UPY9_9GAMM</name>
<dbReference type="EC" id="2.7.13.3" evidence="3"/>
<keyword evidence="9 14" id="KW-1133">Transmembrane helix</keyword>
<dbReference type="PROSITE" id="PS50894">
    <property type="entry name" value="HPT"/>
    <property type="match status" value="1"/>
</dbReference>
<evidence type="ECO:0000313" key="19">
    <source>
        <dbReference type="Proteomes" id="UP000094849"/>
    </source>
</evidence>
<dbReference type="InterPro" id="IPR004358">
    <property type="entry name" value="Sig_transdc_His_kin-like_C"/>
</dbReference>
<accession>A0A1E2UPY9</accession>
<dbReference type="Gene3D" id="3.30.565.10">
    <property type="entry name" value="Histidine kinase-like ATPase, C-terminal domain"/>
    <property type="match status" value="1"/>
</dbReference>
<evidence type="ECO:0000259" key="16">
    <source>
        <dbReference type="PROSITE" id="PS50110"/>
    </source>
</evidence>
<dbReference type="SUPFAM" id="SSF47384">
    <property type="entry name" value="Homodimeric domain of signal transducing histidine kinase"/>
    <property type="match status" value="1"/>
</dbReference>
<dbReference type="InterPro" id="IPR003661">
    <property type="entry name" value="HisK_dim/P_dom"/>
</dbReference>
<dbReference type="Gene3D" id="3.40.50.2300">
    <property type="match status" value="1"/>
</dbReference>
<evidence type="ECO:0000256" key="3">
    <source>
        <dbReference type="ARBA" id="ARBA00012438"/>
    </source>
</evidence>
<dbReference type="Pfam" id="PF00512">
    <property type="entry name" value="HisKA"/>
    <property type="match status" value="1"/>
</dbReference>
<organism evidence="18 19">
    <name type="scientific">Candidatus Thiodiazotropha endoloripes</name>
    <dbReference type="NCBI Taxonomy" id="1818881"/>
    <lineage>
        <taxon>Bacteria</taxon>
        <taxon>Pseudomonadati</taxon>
        <taxon>Pseudomonadota</taxon>
        <taxon>Gammaproteobacteria</taxon>
        <taxon>Chromatiales</taxon>
        <taxon>Sedimenticolaceae</taxon>
        <taxon>Candidatus Thiodiazotropha</taxon>
    </lineage>
</organism>
<evidence type="ECO:0000256" key="5">
    <source>
        <dbReference type="ARBA" id="ARBA00022553"/>
    </source>
</evidence>
<dbReference type="AlphaFoldDB" id="A0A1E2UPY9"/>
<keyword evidence="4" id="KW-1003">Cell membrane</keyword>
<dbReference type="PROSITE" id="PS50110">
    <property type="entry name" value="RESPONSE_REGULATORY"/>
    <property type="match status" value="1"/>
</dbReference>
<proteinExistence type="predicted"/>
<evidence type="ECO:0000313" key="18">
    <source>
        <dbReference type="EMBL" id="ODB96823.1"/>
    </source>
</evidence>